<name>T0R350_SAPDV</name>
<dbReference type="SUPFAM" id="SSF48371">
    <property type="entry name" value="ARM repeat"/>
    <property type="match status" value="1"/>
</dbReference>
<proteinExistence type="inferred from homology"/>
<dbReference type="InterPro" id="IPR019318">
    <property type="entry name" value="Gua_nucleotide_exch_fac_Ric8"/>
</dbReference>
<dbReference type="PANTHER" id="PTHR12425">
    <property type="entry name" value="SYNEMBRYN"/>
    <property type="match status" value="1"/>
</dbReference>
<dbReference type="PANTHER" id="PTHR12425:SF5">
    <property type="entry name" value="SYNEMBRYN"/>
    <property type="match status" value="1"/>
</dbReference>
<evidence type="ECO:0000256" key="3">
    <source>
        <dbReference type="ARBA" id="ARBA00023186"/>
    </source>
</evidence>
<dbReference type="EMBL" id="JH767134">
    <property type="protein sequence ID" value="EQC41391.1"/>
    <property type="molecule type" value="Genomic_DNA"/>
</dbReference>
<dbReference type="GO" id="GO:0005737">
    <property type="term" value="C:cytoplasm"/>
    <property type="evidence" value="ECO:0007669"/>
    <property type="project" value="TreeGrafter"/>
</dbReference>
<sequence length="404" mass="44105">MDAILAAATGSDAWTAAVVAFASSAKDAATFDSDRALKADVCAMLWQALRDPTLPGAGIHASLTVCKILMRERRDIAVLLSTEAFDVFLRHAARPYATKASNAVQLEAIRCMVNAVYIRPAFVEQLLATAQYDALLALSASSQTMEFHTLLWKCILATFEQPRAITTAITALHVYATILPTAAYCIRSRDFAFSSPQIALVVELVKAIFVITSHHKDASVDAPWPAVDEAMPLLCDLLQLPNTAPILELKLQTVNCLMVLQHPTYIEYLVTHNAASDLLTFLDYMLLKVRLEKTKKAGDVTPLLIGLNLLSTTHARFRDACKAAIFGATDLPLPSPEGLPMSPQPSAKFSLQEGLLSFMTSLDTDLKRCVSEFFFTLCEQNPLEFTQRTGMGNAVALLRTKGLV</sequence>
<evidence type="ECO:0000313" key="5">
    <source>
        <dbReference type="Proteomes" id="UP000030762"/>
    </source>
</evidence>
<keyword evidence="2" id="KW-0344">Guanine-nucleotide releasing factor</keyword>
<dbReference type="STRING" id="1156394.T0R350"/>
<dbReference type="AlphaFoldDB" id="T0R350"/>
<gene>
    <name evidence="4" type="ORF">SDRG_01362</name>
</gene>
<evidence type="ECO:0000256" key="1">
    <source>
        <dbReference type="ARBA" id="ARBA00009049"/>
    </source>
</evidence>
<dbReference type="VEuPathDB" id="FungiDB:SDRG_01362"/>
<evidence type="ECO:0000256" key="2">
    <source>
        <dbReference type="ARBA" id="ARBA00022658"/>
    </source>
</evidence>
<protein>
    <submittedName>
        <fullName evidence="4">Uncharacterized protein</fullName>
    </submittedName>
</protein>
<dbReference type="Proteomes" id="UP000030762">
    <property type="component" value="Unassembled WGS sequence"/>
</dbReference>
<keyword evidence="5" id="KW-1185">Reference proteome</keyword>
<dbReference type="RefSeq" id="XP_008605105.1">
    <property type="nucleotide sequence ID" value="XM_008606883.1"/>
</dbReference>
<dbReference type="InterPro" id="IPR016024">
    <property type="entry name" value="ARM-type_fold"/>
</dbReference>
<dbReference type="GO" id="GO:0007186">
    <property type="term" value="P:G protein-coupled receptor signaling pathway"/>
    <property type="evidence" value="ECO:0007669"/>
    <property type="project" value="TreeGrafter"/>
</dbReference>
<dbReference type="Pfam" id="PF10165">
    <property type="entry name" value="Ric8"/>
    <property type="match status" value="1"/>
</dbReference>
<dbReference type="InParanoid" id="T0R350"/>
<dbReference type="eggNOG" id="KOG4464">
    <property type="taxonomic scope" value="Eukaryota"/>
</dbReference>
<dbReference type="OrthoDB" id="5585685at2759"/>
<evidence type="ECO:0000313" key="4">
    <source>
        <dbReference type="EMBL" id="EQC41391.1"/>
    </source>
</evidence>
<reference evidence="4 5" key="1">
    <citation type="submission" date="2012-04" db="EMBL/GenBank/DDBJ databases">
        <title>The Genome Sequence of Saprolegnia declina VS20.</title>
        <authorList>
            <consortium name="The Broad Institute Genome Sequencing Platform"/>
            <person name="Russ C."/>
            <person name="Nusbaum C."/>
            <person name="Tyler B."/>
            <person name="van West P."/>
            <person name="Dieguez-Uribeondo J."/>
            <person name="de Bruijn I."/>
            <person name="Tripathy S."/>
            <person name="Jiang R."/>
            <person name="Young S.K."/>
            <person name="Zeng Q."/>
            <person name="Gargeya S."/>
            <person name="Fitzgerald M."/>
            <person name="Haas B."/>
            <person name="Abouelleil A."/>
            <person name="Alvarado L."/>
            <person name="Arachchi H.M."/>
            <person name="Berlin A."/>
            <person name="Chapman S.B."/>
            <person name="Goldberg J."/>
            <person name="Griggs A."/>
            <person name="Gujja S."/>
            <person name="Hansen M."/>
            <person name="Howarth C."/>
            <person name="Imamovic A."/>
            <person name="Larimer J."/>
            <person name="McCowen C."/>
            <person name="Montmayeur A."/>
            <person name="Murphy C."/>
            <person name="Neiman D."/>
            <person name="Pearson M."/>
            <person name="Priest M."/>
            <person name="Roberts A."/>
            <person name="Saif S."/>
            <person name="Shea T."/>
            <person name="Sisk P."/>
            <person name="Sykes S."/>
            <person name="Wortman J."/>
            <person name="Nusbaum C."/>
            <person name="Birren B."/>
        </authorList>
    </citation>
    <scope>NUCLEOTIDE SEQUENCE [LARGE SCALE GENOMIC DNA]</scope>
    <source>
        <strain evidence="4 5">VS20</strain>
    </source>
</reference>
<dbReference type="GeneID" id="19942089"/>
<dbReference type="GO" id="GO:0001965">
    <property type="term" value="F:G-protein alpha-subunit binding"/>
    <property type="evidence" value="ECO:0007669"/>
    <property type="project" value="TreeGrafter"/>
</dbReference>
<organism evidence="4 5">
    <name type="scientific">Saprolegnia diclina (strain VS20)</name>
    <dbReference type="NCBI Taxonomy" id="1156394"/>
    <lineage>
        <taxon>Eukaryota</taxon>
        <taxon>Sar</taxon>
        <taxon>Stramenopiles</taxon>
        <taxon>Oomycota</taxon>
        <taxon>Saprolegniomycetes</taxon>
        <taxon>Saprolegniales</taxon>
        <taxon>Saprolegniaceae</taxon>
        <taxon>Saprolegnia</taxon>
    </lineage>
</organism>
<dbReference type="OMA" id="WKCILAT"/>
<accession>T0R350</accession>
<dbReference type="GO" id="GO:0005085">
    <property type="term" value="F:guanyl-nucleotide exchange factor activity"/>
    <property type="evidence" value="ECO:0007669"/>
    <property type="project" value="UniProtKB-KW"/>
</dbReference>
<comment type="similarity">
    <text evidence="1">Belongs to the synembryn family.</text>
</comment>
<keyword evidence="3" id="KW-0143">Chaperone</keyword>